<comment type="caution">
    <text evidence="2">The sequence shown here is derived from an EMBL/GenBank/DDBJ whole genome shotgun (WGS) entry which is preliminary data.</text>
</comment>
<gene>
    <name evidence="2" type="ORF">ACFFH7_43440</name>
</gene>
<dbReference type="InterPro" id="IPR036928">
    <property type="entry name" value="AS_sf"/>
</dbReference>
<dbReference type="SUPFAM" id="SSF75304">
    <property type="entry name" value="Amidase signature (AS) enzymes"/>
    <property type="match status" value="1"/>
</dbReference>
<evidence type="ECO:0000259" key="1">
    <source>
        <dbReference type="Pfam" id="PF01425"/>
    </source>
</evidence>
<protein>
    <submittedName>
        <fullName evidence="2">Amidase</fullName>
    </submittedName>
</protein>
<accession>A0ABV6N749</accession>
<proteinExistence type="predicted"/>
<dbReference type="InterPro" id="IPR000120">
    <property type="entry name" value="Amidase"/>
</dbReference>
<dbReference type="PANTHER" id="PTHR11895:SF176">
    <property type="entry name" value="AMIDASE AMID-RELATED"/>
    <property type="match status" value="1"/>
</dbReference>
<reference evidence="2 3" key="1">
    <citation type="submission" date="2024-09" db="EMBL/GenBank/DDBJ databases">
        <authorList>
            <person name="Sun Q."/>
            <person name="Mori K."/>
        </authorList>
    </citation>
    <scope>NUCLEOTIDE SEQUENCE [LARGE SCALE GENOMIC DNA]</scope>
    <source>
        <strain evidence="2 3">TBRC 1432</strain>
    </source>
</reference>
<evidence type="ECO:0000313" key="2">
    <source>
        <dbReference type="EMBL" id="MFC0548424.1"/>
    </source>
</evidence>
<sequence>MSHSRLEWAQPFVTAAVDAVRAADAAVDAVEPWQLGLVDAACAIHDGALTPLELVESCLGRIAATDPAVHAFVSVAEDVRANAAALSVERPQAVLHGVPVAIKDLIDVAGTVTAAGTTVFTEPAATDATVVTRIREAGGIVIGKTQTHEIAYGVSTPQSHNPWDTTKMTSGSSGGSAAALAAGQVAAALGTDTGGSLRLPSAFCGTTAIKPTHGLLPVEGIRPLAWSHDVVGPMARDARDALLLLRVLAGQSLGDPVVTVGRLPGVKDLRVGIPDDAFLAGARPDVLAAMDAVADVLCDLGATTVPVRLPAAELYGSVSSLLVFREAAEAYREHLAGEPFSHGIQAFLEAGLEAPVEDYVQARRVRRRLIAQVNALFGTVDVVLMPTSPVPDLPHGTEEVDGLPLIPVLTRFALLASVTGLPAVAFPAGVTDSGMPIGVQLLGPAHTEPHLAAAAHAYQQATPWHLRRPAL</sequence>
<dbReference type="RefSeq" id="WP_273943823.1">
    <property type="nucleotide sequence ID" value="NZ_CP097263.1"/>
</dbReference>
<evidence type="ECO:0000313" key="3">
    <source>
        <dbReference type="Proteomes" id="UP001589810"/>
    </source>
</evidence>
<feature type="domain" description="Amidase" evidence="1">
    <location>
        <begin position="53"/>
        <end position="450"/>
    </location>
</feature>
<dbReference type="EMBL" id="JBHLUD010000016">
    <property type="protein sequence ID" value="MFC0548424.1"/>
    <property type="molecule type" value="Genomic_DNA"/>
</dbReference>
<dbReference type="Pfam" id="PF01425">
    <property type="entry name" value="Amidase"/>
    <property type="match status" value="1"/>
</dbReference>
<keyword evidence="3" id="KW-1185">Reference proteome</keyword>
<dbReference type="PANTHER" id="PTHR11895">
    <property type="entry name" value="TRANSAMIDASE"/>
    <property type="match status" value="1"/>
</dbReference>
<name>A0ABV6N749_9PSEU</name>
<dbReference type="Proteomes" id="UP001589810">
    <property type="component" value="Unassembled WGS sequence"/>
</dbReference>
<organism evidence="2 3">
    <name type="scientific">Kutzneria chonburiensis</name>
    <dbReference type="NCBI Taxonomy" id="1483604"/>
    <lineage>
        <taxon>Bacteria</taxon>
        <taxon>Bacillati</taxon>
        <taxon>Actinomycetota</taxon>
        <taxon>Actinomycetes</taxon>
        <taxon>Pseudonocardiales</taxon>
        <taxon>Pseudonocardiaceae</taxon>
        <taxon>Kutzneria</taxon>
    </lineage>
</organism>
<dbReference type="Gene3D" id="3.90.1300.10">
    <property type="entry name" value="Amidase signature (AS) domain"/>
    <property type="match status" value="1"/>
</dbReference>
<dbReference type="InterPro" id="IPR023631">
    <property type="entry name" value="Amidase_dom"/>
</dbReference>